<proteinExistence type="inferred from homology"/>
<dbReference type="AlphaFoldDB" id="A0A8T0T947"/>
<dbReference type="InterPro" id="IPR042160">
    <property type="entry name" value="HD-Zip_IV"/>
</dbReference>
<evidence type="ECO:0000313" key="14">
    <source>
        <dbReference type="EMBL" id="KAG2604956.1"/>
    </source>
</evidence>
<evidence type="ECO:0000256" key="2">
    <source>
        <dbReference type="ARBA" id="ARBA00006789"/>
    </source>
</evidence>
<dbReference type="InterPro" id="IPR017970">
    <property type="entry name" value="Homeobox_CS"/>
</dbReference>
<dbReference type="InterPro" id="IPR001356">
    <property type="entry name" value="HD"/>
</dbReference>
<organism evidence="14 15">
    <name type="scientific">Panicum virgatum</name>
    <name type="common">Blackwell switchgrass</name>
    <dbReference type="NCBI Taxonomy" id="38727"/>
    <lineage>
        <taxon>Eukaryota</taxon>
        <taxon>Viridiplantae</taxon>
        <taxon>Streptophyta</taxon>
        <taxon>Embryophyta</taxon>
        <taxon>Tracheophyta</taxon>
        <taxon>Spermatophyta</taxon>
        <taxon>Magnoliopsida</taxon>
        <taxon>Liliopsida</taxon>
        <taxon>Poales</taxon>
        <taxon>Poaceae</taxon>
        <taxon>PACMAD clade</taxon>
        <taxon>Panicoideae</taxon>
        <taxon>Panicodae</taxon>
        <taxon>Paniceae</taxon>
        <taxon>Panicinae</taxon>
        <taxon>Panicum</taxon>
        <taxon>Panicum sect. Hiantes</taxon>
    </lineage>
</organism>
<comment type="subcellular location">
    <subcellularLocation>
        <location evidence="1 9 10">Nucleus</location>
    </subcellularLocation>
</comment>
<dbReference type="PROSITE" id="PS00027">
    <property type="entry name" value="HOMEOBOX_1"/>
    <property type="match status" value="1"/>
</dbReference>
<evidence type="ECO:0000256" key="8">
    <source>
        <dbReference type="ARBA" id="ARBA00023242"/>
    </source>
</evidence>
<dbReference type="InterPro" id="IPR002913">
    <property type="entry name" value="START_lipid-bd_dom"/>
</dbReference>
<keyword evidence="4" id="KW-0175">Coiled coil</keyword>
<evidence type="ECO:0000256" key="6">
    <source>
        <dbReference type="ARBA" id="ARBA00023155"/>
    </source>
</evidence>
<dbReference type="CDD" id="cd08875">
    <property type="entry name" value="START_ArGLABRA2_like"/>
    <property type="match status" value="1"/>
</dbReference>
<dbReference type="Gene3D" id="3.30.530.20">
    <property type="match status" value="1"/>
</dbReference>
<dbReference type="SMART" id="SM00389">
    <property type="entry name" value="HOX"/>
    <property type="match status" value="1"/>
</dbReference>
<dbReference type="GO" id="GO:0003677">
    <property type="term" value="F:DNA binding"/>
    <property type="evidence" value="ECO:0007669"/>
    <property type="project" value="UniProtKB-UniRule"/>
</dbReference>
<dbReference type="SMART" id="SM00234">
    <property type="entry name" value="START"/>
    <property type="match status" value="1"/>
</dbReference>
<dbReference type="InterPro" id="IPR009057">
    <property type="entry name" value="Homeodomain-like_sf"/>
</dbReference>
<feature type="region of interest" description="Disordered" evidence="11">
    <location>
        <begin position="538"/>
        <end position="563"/>
    </location>
</feature>
<dbReference type="Proteomes" id="UP000823388">
    <property type="component" value="Chromosome 4N"/>
</dbReference>
<evidence type="ECO:0000256" key="1">
    <source>
        <dbReference type="ARBA" id="ARBA00004123"/>
    </source>
</evidence>
<evidence type="ECO:0000256" key="4">
    <source>
        <dbReference type="ARBA" id="ARBA00023054"/>
    </source>
</evidence>
<dbReference type="FunFam" id="1.10.10.60:FF:000229">
    <property type="entry name" value="Homeobox-leucine zipper protein HDG1"/>
    <property type="match status" value="1"/>
</dbReference>
<keyword evidence="7" id="KW-0804">Transcription</keyword>
<keyword evidence="5 9" id="KW-0238">DNA-binding</keyword>
<reference evidence="14" key="1">
    <citation type="submission" date="2020-05" db="EMBL/GenBank/DDBJ databases">
        <title>WGS assembly of Panicum virgatum.</title>
        <authorList>
            <person name="Lovell J.T."/>
            <person name="Jenkins J."/>
            <person name="Shu S."/>
            <person name="Juenger T.E."/>
            <person name="Schmutz J."/>
        </authorList>
    </citation>
    <scope>NUCLEOTIDE SEQUENCE</scope>
    <source>
        <strain evidence="14">AP13</strain>
    </source>
</reference>
<dbReference type="PROSITE" id="PS50071">
    <property type="entry name" value="HOMEOBOX_2"/>
    <property type="match status" value="1"/>
</dbReference>
<name>A0A8T0T947_PANVG</name>
<evidence type="ECO:0000256" key="7">
    <source>
        <dbReference type="ARBA" id="ARBA00023163"/>
    </source>
</evidence>
<feature type="region of interest" description="Disordered" evidence="11">
    <location>
        <begin position="1"/>
        <end position="28"/>
    </location>
</feature>
<evidence type="ECO:0000256" key="10">
    <source>
        <dbReference type="RuleBase" id="RU000682"/>
    </source>
</evidence>
<dbReference type="InterPro" id="IPR057993">
    <property type="entry name" value="HD-Zip_IV_C"/>
</dbReference>
<gene>
    <name evidence="14" type="ORF">PVAP13_4NG124800</name>
</gene>
<dbReference type="PROSITE" id="PS50848">
    <property type="entry name" value="START"/>
    <property type="match status" value="1"/>
</dbReference>
<feature type="compositionally biased region" description="Basic residues" evidence="11">
    <location>
        <begin position="17"/>
        <end position="28"/>
    </location>
</feature>
<comment type="similarity">
    <text evidence="2">Belongs to the HD-ZIP homeobox family. Class IV subfamily.</text>
</comment>
<dbReference type="CDD" id="cd00086">
    <property type="entry name" value="homeodomain"/>
    <property type="match status" value="1"/>
</dbReference>
<dbReference type="SUPFAM" id="SSF46689">
    <property type="entry name" value="Homeodomain-like"/>
    <property type="match status" value="1"/>
</dbReference>
<dbReference type="EMBL" id="CM029044">
    <property type="protein sequence ID" value="KAG2604956.1"/>
    <property type="molecule type" value="Genomic_DNA"/>
</dbReference>
<dbReference type="GO" id="GO:0008289">
    <property type="term" value="F:lipid binding"/>
    <property type="evidence" value="ECO:0007669"/>
    <property type="project" value="InterPro"/>
</dbReference>
<accession>A0A8T0T947</accession>
<evidence type="ECO:0000256" key="3">
    <source>
        <dbReference type="ARBA" id="ARBA00023015"/>
    </source>
</evidence>
<evidence type="ECO:0000259" key="13">
    <source>
        <dbReference type="PROSITE" id="PS50848"/>
    </source>
</evidence>
<evidence type="ECO:0000256" key="5">
    <source>
        <dbReference type="ARBA" id="ARBA00023125"/>
    </source>
</evidence>
<dbReference type="SUPFAM" id="SSF55961">
    <property type="entry name" value="Bet v1-like"/>
    <property type="match status" value="2"/>
</dbReference>
<dbReference type="Pfam" id="PF01852">
    <property type="entry name" value="START"/>
    <property type="match status" value="1"/>
</dbReference>
<keyword evidence="6 9" id="KW-0371">Homeobox</keyword>
<sequence length="743" mass="80156">MDSGDEHEPEGSNNKNQHQRKQYHRHTPHQIQRLEAMFKECPHPDENQRAALARELDLEPQQIKFWFQNRRTQMKAQHERASNSFLRMENDKIRCENITMRGALKNAICPSCVGQPVTDYFDEQNLRMENTQLKQELDRMSSITSKYLGRPFTQALPTSVPALDLSVGGVPGPGLGGGPSLDLDLLSGCSSAMLPPVTEMERPMMADLAARAMDELIRLAQAGRQLWDKGVPGGAPETLNVAAYDSLFAAPGGAFRPPDIGVEGSRDSGLVFMSAVALVDVFMDTNKWKEFFPGIVSKAHTGDVLMSGLGGRSESLVMMYEQLHMVAPVVPTREFSFLRYCKQIEPGLWAVADVSPDALRDVPYGMPPRSRRLPSGCLIADMSNGYSNVTWVEHMEIEQTLPISALYRNLVLSGAAFGAHRWLAALQRACERVGSLAMLGAPLHDLVGAGVTPEGKRSTMKLSQQMVSLFCASLSSSPQQRWVLLPGTTDVSVRVATQPSVEPGQPNSVVLTAATSIWLPVPASHAFAFLRDENARSQVRHPRLAGRSPLRRPTELRDTSPPSPRLMLVRLNVASAIAAPQWDILAHANQVQEVLRIPNGSNPDNCVSVLRGMTDANQDGMLILQESCTDASGSSLVVYSPIDLLTANVVMSGEDASSIPMLPSGFVILPDARPGTGAAGGSSSSSGGVLAAISLSCVVTVAFQILVSSLPSARVDAESMATVTGLIGTTVQQIKAALNCAGP</sequence>
<dbReference type="GO" id="GO:0005634">
    <property type="term" value="C:nucleus"/>
    <property type="evidence" value="ECO:0007669"/>
    <property type="project" value="UniProtKB-SubCell"/>
</dbReference>
<dbReference type="Gene3D" id="1.10.10.60">
    <property type="entry name" value="Homeodomain-like"/>
    <property type="match status" value="1"/>
</dbReference>
<dbReference type="InterPro" id="IPR023393">
    <property type="entry name" value="START-like_dom_sf"/>
</dbReference>
<feature type="DNA-binding region" description="Homeobox" evidence="9">
    <location>
        <begin position="19"/>
        <end position="78"/>
    </location>
</feature>
<keyword evidence="15" id="KW-1185">Reference proteome</keyword>
<feature type="compositionally biased region" description="Basic and acidic residues" evidence="11">
    <location>
        <begin position="1"/>
        <end position="10"/>
    </location>
</feature>
<evidence type="ECO:0000313" key="15">
    <source>
        <dbReference type="Proteomes" id="UP000823388"/>
    </source>
</evidence>
<evidence type="ECO:0000256" key="9">
    <source>
        <dbReference type="PROSITE-ProRule" id="PRU00108"/>
    </source>
</evidence>
<feature type="domain" description="START" evidence="13">
    <location>
        <begin position="198"/>
        <end position="435"/>
    </location>
</feature>
<keyword evidence="3" id="KW-0805">Transcription regulation</keyword>
<dbReference type="PANTHER" id="PTHR45654:SF12">
    <property type="entry name" value="HOMEOBOX-LEUCINE ZIPPER PROTEIN ROC8"/>
    <property type="match status" value="1"/>
</dbReference>
<dbReference type="Pfam" id="PF00046">
    <property type="entry name" value="Homeodomain"/>
    <property type="match status" value="1"/>
</dbReference>
<dbReference type="GO" id="GO:0000981">
    <property type="term" value="F:DNA-binding transcription factor activity, RNA polymerase II-specific"/>
    <property type="evidence" value="ECO:0007669"/>
    <property type="project" value="InterPro"/>
</dbReference>
<dbReference type="Pfam" id="PF25797">
    <property type="entry name" value="PDF2_C"/>
    <property type="match status" value="2"/>
</dbReference>
<evidence type="ECO:0000259" key="12">
    <source>
        <dbReference type="PROSITE" id="PS50071"/>
    </source>
</evidence>
<protein>
    <submittedName>
        <fullName evidence="14">Uncharacterized protein</fullName>
    </submittedName>
</protein>
<comment type="caution">
    <text evidence="14">The sequence shown here is derived from an EMBL/GenBank/DDBJ whole genome shotgun (WGS) entry which is preliminary data.</text>
</comment>
<keyword evidence="8 9" id="KW-0539">Nucleus</keyword>
<dbReference type="PANTHER" id="PTHR45654">
    <property type="entry name" value="HOMEOBOX-LEUCINE ZIPPER PROTEIN MERISTEM L1"/>
    <property type="match status" value="1"/>
</dbReference>
<feature type="domain" description="Homeobox" evidence="12">
    <location>
        <begin position="17"/>
        <end position="77"/>
    </location>
</feature>
<evidence type="ECO:0000256" key="11">
    <source>
        <dbReference type="SAM" id="MobiDB-lite"/>
    </source>
</evidence>